<evidence type="ECO:0000313" key="4">
    <source>
        <dbReference type="Proteomes" id="UP001165060"/>
    </source>
</evidence>
<keyword evidence="4" id="KW-1185">Reference proteome</keyword>
<comment type="caution">
    <text evidence="3">The sequence shown here is derived from an EMBL/GenBank/DDBJ whole genome shotgun (WGS) entry which is preliminary data.</text>
</comment>
<keyword evidence="2" id="KW-0812">Transmembrane</keyword>
<organism evidence="3 4">
    <name type="scientific">Tetraparma gracilis</name>
    <dbReference type="NCBI Taxonomy" id="2962635"/>
    <lineage>
        <taxon>Eukaryota</taxon>
        <taxon>Sar</taxon>
        <taxon>Stramenopiles</taxon>
        <taxon>Ochrophyta</taxon>
        <taxon>Bolidophyceae</taxon>
        <taxon>Parmales</taxon>
        <taxon>Triparmaceae</taxon>
        <taxon>Tetraparma</taxon>
    </lineage>
</organism>
<feature type="transmembrane region" description="Helical" evidence="2">
    <location>
        <begin position="64"/>
        <end position="87"/>
    </location>
</feature>
<dbReference type="Pfam" id="PF12505">
    <property type="entry name" value="DUF3712"/>
    <property type="match status" value="1"/>
</dbReference>
<evidence type="ECO:0000256" key="1">
    <source>
        <dbReference type="SAM" id="MobiDB-lite"/>
    </source>
</evidence>
<dbReference type="PANTHER" id="PTHR35895:SF1">
    <property type="entry name" value="LIPID-BINDING SERUM GLYCOPROTEIN C-TERMINAL DOMAIN-CONTAINING PROTEIN"/>
    <property type="match status" value="1"/>
</dbReference>
<evidence type="ECO:0000313" key="3">
    <source>
        <dbReference type="EMBL" id="GMI35192.1"/>
    </source>
</evidence>
<dbReference type="Proteomes" id="UP001165060">
    <property type="component" value="Unassembled WGS sequence"/>
</dbReference>
<keyword evidence="2" id="KW-1133">Transmembrane helix</keyword>
<evidence type="ECO:0000256" key="2">
    <source>
        <dbReference type="SAM" id="Phobius"/>
    </source>
</evidence>
<sequence length="562" mass="60918">MTPATDMYHSSAGSDDDIEEANSGLYASSMPGSKKPLLTPPSPTTATSIEPPSSPQPWSRRKRWGVGLTTTFCFLGLTVGIVLGVLVPTIVQTSVDGSKVEFKENTVHGVNPDGQSFTLFASMDISCDGALPAKLNAADLTFSYQGTPVGYATLPPISFEAGSNTINTQVDELFTLYDETLEGWNAFAHDLIREDSVTWHISATPTVTITFPGGWTMDYPSKMEKDIVMLGLGGMKSFEITNFDVTTPSTSTHAFFSVDARLWNPSLSTVSPLGAISMENLMPRSNGDGTMTSLGFVRATNVTMEPGWNELHLEGPVIPEDVNEMSVAMSLYFTGHPVDIVARLDDVAWDDVAYPASDNKLFEAGMLKLEIPAQLKQDHANLTMHAFSNTLVGSTDLALYNPLSADLHLARLDMNVNYDSVAFARIHADTPLDIPGGNTEVAEGVRLQLNVFGPGETDIVGEITKDATTLVPVPGKDILPEDCNTLAHAEGKCEYKGWFCLGCDGNMTVQVADLELTLAYWQEENFPVCESEGTFDTTACQWQELGQPNPCMPPPRGRKEEF</sequence>
<proteinExistence type="predicted"/>
<gene>
    <name evidence="3" type="ORF">TeGR_g3114</name>
</gene>
<dbReference type="EMBL" id="BRYB01000677">
    <property type="protein sequence ID" value="GMI35192.1"/>
    <property type="molecule type" value="Genomic_DNA"/>
</dbReference>
<reference evidence="3 4" key="1">
    <citation type="journal article" date="2023" name="Commun. Biol.">
        <title>Genome analysis of Parmales, the sister group of diatoms, reveals the evolutionary specialization of diatoms from phago-mixotrophs to photoautotrophs.</title>
        <authorList>
            <person name="Ban H."/>
            <person name="Sato S."/>
            <person name="Yoshikawa S."/>
            <person name="Yamada K."/>
            <person name="Nakamura Y."/>
            <person name="Ichinomiya M."/>
            <person name="Sato N."/>
            <person name="Blanc-Mathieu R."/>
            <person name="Endo H."/>
            <person name="Kuwata A."/>
            <person name="Ogata H."/>
        </authorList>
    </citation>
    <scope>NUCLEOTIDE SEQUENCE [LARGE SCALE GENOMIC DNA]</scope>
</reference>
<dbReference type="InterPro" id="IPR022185">
    <property type="entry name" value="DUF3712"/>
</dbReference>
<protein>
    <submittedName>
        <fullName evidence="3">Uncharacterized protein</fullName>
    </submittedName>
</protein>
<keyword evidence="2" id="KW-0472">Membrane</keyword>
<feature type="region of interest" description="Disordered" evidence="1">
    <location>
        <begin position="1"/>
        <end position="61"/>
    </location>
</feature>
<accession>A0ABQ6MY81</accession>
<name>A0ABQ6MY81_9STRA</name>
<dbReference type="InterPro" id="IPR046368">
    <property type="entry name" value="Tag1"/>
</dbReference>
<dbReference type="PANTHER" id="PTHR35895">
    <property type="entry name" value="CHROMOSOME 16, WHOLE GENOME SHOTGUN SEQUENCE"/>
    <property type="match status" value="1"/>
</dbReference>